<dbReference type="CDD" id="cd07562">
    <property type="entry name" value="Peptidase_S41_TRI"/>
    <property type="match status" value="1"/>
</dbReference>
<dbReference type="PROSITE" id="PS50106">
    <property type="entry name" value="PDZ"/>
    <property type="match status" value="1"/>
</dbReference>
<dbReference type="Gene3D" id="3.30.750.44">
    <property type="match status" value="1"/>
</dbReference>
<dbReference type="SUPFAM" id="SSF52096">
    <property type="entry name" value="ClpP/crotonase"/>
    <property type="match status" value="1"/>
</dbReference>
<dbReference type="Proteomes" id="UP000246278">
    <property type="component" value="Unassembled WGS sequence"/>
</dbReference>
<evidence type="ECO:0000313" key="3">
    <source>
        <dbReference type="EMBL" id="PWW83310.1"/>
    </source>
</evidence>
<accession>A0A317TA22</accession>
<comment type="caution">
    <text evidence="3">The sequence shown here is derived from an EMBL/GenBank/DDBJ whole genome shotgun (WGS) entry which is preliminary data.</text>
</comment>
<keyword evidence="1" id="KW-0732">Signal</keyword>
<dbReference type="GO" id="GO:0004175">
    <property type="term" value="F:endopeptidase activity"/>
    <property type="evidence" value="ECO:0007669"/>
    <property type="project" value="TreeGrafter"/>
</dbReference>
<reference evidence="4" key="1">
    <citation type="submission" date="2017-10" db="EMBL/GenBank/DDBJ databases">
        <authorList>
            <person name="Gaisin V.A."/>
            <person name="Rysina M.S."/>
            <person name="Grouzdev D.S."/>
        </authorList>
    </citation>
    <scope>NUCLEOTIDE SEQUENCE [LARGE SCALE GENOMIC DNA]</scope>
    <source>
        <strain evidence="4">V1</strain>
    </source>
</reference>
<dbReference type="EMBL" id="PDNZ01000001">
    <property type="protein sequence ID" value="PWW83310.1"/>
    <property type="molecule type" value="Genomic_DNA"/>
</dbReference>
<feature type="domain" description="PDZ" evidence="2">
    <location>
        <begin position="129"/>
        <end position="192"/>
    </location>
</feature>
<dbReference type="Gene3D" id="2.30.42.10">
    <property type="match status" value="1"/>
</dbReference>
<dbReference type="GO" id="GO:0007165">
    <property type="term" value="P:signal transduction"/>
    <property type="evidence" value="ECO:0007669"/>
    <property type="project" value="TreeGrafter"/>
</dbReference>
<dbReference type="RefSeq" id="WP_110022191.1">
    <property type="nucleotide sequence ID" value="NZ_PDNZ01000001.1"/>
</dbReference>
<feature type="signal peptide" evidence="1">
    <location>
        <begin position="1"/>
        <end position="25"/>
    </location>
</feature>
<evidence type="ECO:0000259" key="2">
    <source>
        <dbReference type="PROSITE" id="PS50106"/>
    </source>
</evidence>
<sequence length="416" mass="46754">MKNRGIILAISACLMFLGVSSEASAKALYSYSDLFEEIVEIVEEHFYDSVRINQDFPAIKNTYRKKLPQVSTRKAFSALVNAMLRELNASHTYYLTPEDYEYFHLSALFSESPDIGALFQDQDLLYPTVGIMTQSFKERVYVVSVFSESIAEKAGLLKGDEILSVNGNPYTPIASLRPLVGTDVSFEIRRKEQAEPFKIVMKPVLVNPKQEMLDAQKASIRIIERAGNHIGYIHIYSYAGDEYHKGLLDAIAWGALKKADALIIDLRYGLGGAWPYYLNIFNRNIPTIETIDRDGRKSTVDSQWRKPAVYLVNAFSRSGKELLAFGAKNYPMVTVIGERTPGKTLGGRLFPLSNNDMLFLAVQSFRIDGVNLEGVGVAPDIEVPFDIRYCSGHDLQLEKAVEYLVDELSNENKRAK</sequence>
<dbReference type="Pfam" id="PF03572">
    <property type="entry name" value="Peptidase_S41"/>
    <property type="match status" value="1"/>
</dbReference>
<dbReference type="GO" id="GO:0008236">
    <property type="term" value="F:serine-type peptidase activity"/>
    <property type="evidence" value="ECO:0007669"/>
    <property type="project" value="InterPro"/>
</dbReference>
<dbReference type="PANTHER" id="PTHR32060">
    <property type="entry name" value="TAIL-SPECIFIC PROTEASE"/>
    <property type="match status" value="1"/>
</dbReference>
<gene>
    <name evidence="3" type="ORF">CR164_01795</name>
</gene>
<dbReference type="GO" id="GO:0030288">
    <property type="term" value="C:outer membrane-bounded periplasmic space"/>
    <property type="evidence" value="ECO:0007669"/>
    <property type="project" value="TreeGrafter"/>
</dbReference>
<dbReference type="InterPro" id="IPR028204">
    <property type="entry name" value="Tricorn_C1"/>
</dbReference>
<dbReference type="PANTHER" id="PTHR32060:SF30">
    <property type="entry name" value="CARBOXY-TERMINAL PROCESSING PROTEASE CTPA"/>
    <property type="match status" value="1"/>
</dbReference>
<dbReference type="Gene3D" id="3.90.226.10">
    <property type="entry name" value="2-enoyl-CoA Hydratase, Chain A, domain 1"/>
    <property type="match status" value="1"/>
</dbReference>
<keyword evidence="4" id="KW-1185">Reference proteome</keyword>
<organism evidence="3 4">
    <name type="scientific">Prosthecochloris marina</name>
    <dbReference type="NCBI Taxonomy" id="2017681"/>
    <lineage>
        <taxon>Bacteria</taxon>
        <taxon>Pseudomonadati</taxon>
        <taxon>Chlorobiota</taxon>
        <taxon>Chlorobiia</taxon>
        <taxon>Chlorobiales</taxon>
        <taxon>Chlorobiaceae</taxon>
        <taxon>Prosthecochloris</taxon>
    </lineage>
</organism>
<dbReference type="Pfam" id="PF13180">
    <property type="entry name" value="PDZ_2"/>
    <property type="match status" value="1"/>
</dbReference>
<dbReference type="Pfam" id="PF14684">
    <property type="entry name" value="Tricorn_C1"/>
    <property type="match status" value="1"/>
</dbReference>
<dbReference type="InterPro" id="IPR029045">
    <property type="entry name" value="ClpP/crotonase-like_dom_sf"/>
</dbReference>
<evidence type="ECO:0000256" key="1">
    <source>
        <dbReference type="SAM" id="SignalP"/>
    </source>
</evidence>
<dbReference type="SUPFAM" id="SSF50156">
    <property type="entry name" value="PDZ domain-like"/>
    <property type="match status" value="1"/>
</dbReference>
<name>A0A317TA22_9CHLB</name>
<dbReference type="AlphaFoldDB" id="A0A317TA22"/>
<dbReference type="InterPro" id="IPR005151">
    <property type="entry name" value="Tail-specific_protease"/>
</dbReference>
<evidence type="ECO:0000313" key="4">
    <source>
        <dbReference type="Proteomes" id="UP000246278"/>
    </source>
</evidence>
<proteinExistence type="predicted"/>
<dbReference type="InterPro" id="IPR001478">
    <property type="entry name" value="PDZ"/>
</dbReference>
<feature type="chain" id="PRO_5016356952" evidence="1">
    <location>
        <begin position="26"/>
        <end position="416"/>
    </location>
</feature>
<dbReference type="SMART" id="SM00228">
    <property type="entry name" value="PDZ"/>
    <property type="match status" value="1"/>
</dbReference>
<protein>
    <submittedName>
        <fullName evidence="3">Peptidase S41</fullName>
    </submittedName>
</protein>
<dbReference type="GO" id="GO:0006508">
    <property type="term" value="P:proteolysis"/>
    <property type="evidence" value="ECO:0007669"/>
    <property type="project" value="InterPro"/>
</dbReference>
<dbReference type="SMART" id="SM00245">
    <property type="entry name" value="TSPc"/>
    <property type="match status" value="1"/>
</dbReference>
<dbReference type="OrthoDB" id="7168509at2"/>
<dbReference type="InterPro" id="IPR036034">
    <property type="entry name" value="PDZ_sf"/>
</dbReference>